<keyword evidence="1" id="KW-1133">Transmembrane helix</keyword>
<sequence length="375" mass="41948">NTNQRVYKERGKISQKKLKINMSTLEKSPLLPYTEQDGPCRRQDCQKKLGRAKRWSFFSAFAVLAMFLMFSHCDKRHHGESKMTALHADTVDLLSTCQSEPSIPYKGIHNFNFEPEQYSNLEIKYETREDAKLLSIKRGTTVVVEDKDTSDISVDIDVKLSDDELQDTFFINQTTLNDKFIIHLGNDEPTSNQSCATINIVIKVPHASALKGLDIGLINNDYTFDKEGLVFEHLQLNVVSGDFNLQKSFTSGSTKIAGINSNVKSSIHSLSGDLVVTVINGRINANVNEITTSANTLKLDAINGAIDVQLPTDFESQFKLDNMNGRRTVKSSKPDQLHITKRSFGKLEGYNGRDSAHHFVSLSTLNGPLSLKYIL</sequence>
<evidence type="ECO:0000256" key="1">
    <source>
        <dbReference type="SAM" id="Phobius"/>
    </source>
</evidence>
<feature type="transmembrane region" description="Helical" evidence="1">
    <location>
        <begin position="55"/>
        <end position="72"/>
    </location>
</feature>
<keyword evidence="1" id="KW-0472">Membrane</keyword>
<reference evidence="2" key="1">
    <citation type="journal article" date="2016" name="Proc. Natl. Acad. Sci. U.S.A.">
        <title>Lipid metabolic changes in an early divergent fungus govern the establishment of a mutualistic symbiosis with endobacteria.</title>
        <authorList>
            <person name="Lastovetsky O.A."/>
            <person name="Gaspar M.L."/>
            <person name="Mondo S.J."/>
            <person name="LaButti K.M."/>
            <person name="Sandor L."/>
            <person name="Grigoriev I.V."/>
            <person name="Henry S.A."/>
            <person name="Pawlowska T.E."/>
        </authorList>
    </citation>
    <scope>NUCLEOTIDE SEQUENCE [LARGE SCALE GENOMIC DNA]</scope>
    <source>
        <strain evidence="2">ATCC 52814</strain>
    </source>
</reference>
<feature type="non-terminal residue" evidence="2">
    <location>
        <position position="1"/>
    </location>
</feature>
<dbReference type="EMBL" id="KV921877">
    <property type="protein sequence ID" value="ORE09360.1"/>
    <property type="molecule type" value="Genomic_DNA"/>
</dbReference>
<proteinExistence type="predicted"/>
<dbReference type="OrthoDB" id="2287180at2759"/>
<evidence type="ECO:0000313" key="2">
    <source>
        <dbReference type="EMBL" id="ORE09360.1"/>
    </source>
</evidence>
<protein>
    <submittedName>
        <fullName evidence="2">Uncharacterized protein</fullName>
    </submittedName>
</protein>
<dbReference type="AlphaFoldDB" id="A0A1X0RBD3"/>
<dbReference type="VEuPathDB" id="FungiDB:BCV72DRAFT_201757"/>
<name>A0A1X0RBD3_RHIZD</name>
<keyword evidence="1" id="KW-0812">Transmembrane</keyword>
<organism evidence="2">
    <name type="scientific">Rhizopus microsporus var. microsporus</name>
    <dbReference type="NCBI Taxonomy" id="86635"/>
    <lineage>
        <taxon>Eukaryota</taxon>
        <taxon>Fungi</taxon>
        <taxon>Fungi incertae sedis</taxon>
        <taxon>Mucoromycota</taxon>
        <taxon>Mucoromycotina</taxon>
        <taxon>Mucoromycetes</taxon>
        <taxon>Mucorales</taxon>
        <taxon>Mucorineae</taxon>
        <taxon>Rhizopodaceae</taxon>
        <taxon>Rhizopus</taxon>
    </lineage>
</organism>
<dbReference type="Proteomes" id="UP000242414">
    <property type="component" value="Unassembled WGS sequence"/>
</dbReference>
<gene>
    <name evidence="2" type="ORF">BCV72DRAFT_201757</name>
</gene>
<accession>A0A1X0RBD3</accession>